<comment type="caution">
    <text evidence="2">The sequence shown here is derived from an EMBL/GenBank/DDBJ whole genome shotgun (WGS) entry which is preliminary data.</text>
</comment>
<name>A0ABW5A960_9RHOB</name>
<evidence type="ECO:0000313" key="2">
    <source>
        <dbReference type="EMBL" id="MFD2174843.1"/>
    </source>
</evidence>
<dbReference type="RefSeq" id="WP_377390734.1">
    <property type="nucleotide sequence ID" value="NZ_JBHUIX010000012.1"/>
</dbReference>
<evidence type="ECO:0000259" key="1">
    <source>
        <dbReference type="Pfam" id="PF18812"/>
    </source>
</evidence>
<reference evidence="3" key="1">
    <citation type="journal article" date="2019" name="Int. J. Syst. Evol. Microbiol.">
        <title>The Global Catalogue of Microorganisms (GCM) 10K type strain sequencing project: providing services to taxonomists for standard genome sequencing and annotation.</title>
        <authorList>
            <consortium name="The Broad Institute Genomics Platform"/>
            <consortium name="The Broad Institute Genome Sequencing Center for Infectious Disease"/>
            <person name="Wu L."/>
            <person name="Ma J."/>
        </authorList>
    </citation>
    <scope>NUCLEOTIDE SEQUENCE [LARGE SCALE GENOMIC DNA]</scope>
    <source>
        <strain evidence="3">CCUG 55131</strain>
    </source>
</reference>
<gene>
    <name evidence="2" type="ORF">ACFSM0_12160</name>
</gene>
<keyword evidence="3" id="KW-1185">Reference proteome</keyword>
<organism evidence="2 3">
    <name type="scientific">Rhodobacter lacus</name>
    <dbReference type="NCBI Taxonomy" id="1641972"/>
    <lineage>
        <taxon>Bacteria</taxon>
        <taxon>Pseudomonadati</taxon>
        <taxon>Pseudomonadota</taxon>
        <taxon>Alphaproteobacteria</taxon>
        <taxon>Rhodobacterales</taxon>
        <taxon>Rhodobacter group</taxon>
        <taxon>Rhodobacter</taxon>
    </lineage>
</organism>
<evidence type="ECO:0000313" key="3">
    <source>
        <dbReference type="Proteomes" id="UP001597413"/>
    </source>
</evidence>
<sequence length="148" mass="16141">MGERGGAPISPDVLVEPQRTLGLVTTHDAAAIEEALGRPLKPALYDYIVEQGAVRHALAEHGTPELERIRGQRALKPYDFARLGALLNAPDSMEAADQKPGRGPRLMLSKRFGDETLVAVFELLTGRRRLSLVTMWVKKTGASPTFTP</sequence>
<dbReference type="Pfam" id="PF18812">
    <property type="entry name" value="PBECR3"/>
    <property type="match status" value="1"/>
</dbReference>
<feature type="domain" description="Phage-Barnase-EndoU-ColicinE5/D-RelE like nuclease 3" evidence="1">
    <location>
        <begin position="28"/>
        <end position="140"/>
    </location>
</feature>
<dbReference type="EMBL" id="JBHUIX010000012">
    <property type="protein sequence ID" value="MFD2174843.1"/>
    <property type="molecule type" value="Genomic_DNA"/>
</dbReference>
<accession>A0ABW5A960</accession>
<dbReference type="InterPro" id="IPR041301">
    <property type="entry name" value="PBECR3"/>
</dbReference>
<dbReference type="Proteomes" id="UP001597413">
    <property type="component" value="Unassembled WGS sequence"/>
</dbReference>
<protein>
    <recommendedName>
        <fullName evidence="1">Phage-Barnase-EndoU-ColicinE5/D-RelE like nuclease 3 domain-containing protein</fullName>
    </recommendedName>
</protein>
<proteinExistence type="predicted"/>